<accession>A0A2K1P3F4</accession>
<dbReference type="Proteomes" id="UP000236199">
    <property type="component" value="Unassembled WGS sequence"/>
</dbReference>
<sequence>MQHVKIKVYTTPSCPWCRKAKSYFRGLGIKFKEVDVSKDAKAAEELVRRTHQMGTPVIQIGNHYIIGFDKNKIDSMLGIN</sequence>
<organism evidence="2 3">
    <name type="scientific">Petrotoga miotherma DSM 10691</name>
    <dbReference type="NCBI Taxonomy" id="1434326"/>
    <lineage>
        <taxon>Bacteria</taxon>
        <taxon>Thermotogati</taxon>
        <taxon>Thermotogota</taxon>
        <taxon>Thermotogae</taxon>
        <taxon>Petrotogales</taxon>
        <taxon>Petrotogaceae</taxon>
        <taxon>Petrotoga</taxon>
    </lineage>
</organism>
<dbReference type="SUPFAM" id="SSF52833">
    <property type="entry name" value="Thioredoxin-like"/>
    <property type="match status" value="1"/>
</dbReference>
<dbReference type="Gene3D" id="3.40.30.10">
    <property type="entry name" value="Glutaredoxin"/>
    <property type="match status" value="1"/>
</dbReference>
<comment type="caution">
    <text evidence="2">The sequence shown here is derived from an EMBL/GenBank/DDBJ whole genome shotgun (WGS) entry which is preliminary data.</text>
</comment>
<keyword evidence="3" id="KW-1185">Reference proteome</keyword>
<dbReference type="NCBIfam" id="TIGR02196">
    <property type="entry name" value="GlrX_YruB"/>
    <property type="match status" value="1"/>
</dbReference>
<protein>
    <submittedName>
        <fullName evidence="2">YruB family glutaredoxin</fullName>
    </submittedName>
</protein>
<dbReference type="Pfam" id="PF00462">
    <property type="entry name" value="Glutaredoxin"/>
    <property type="match status" value="1"/>
</dbReference>
<dbReference type="InterPro" id="IPR051548">
    <property type="entry name" value="Grx-like_ET"/>
</dbReference>
<proteinExistence type="predicted"/>
<dbReference type="InterPro" id="IPR011911">
    <property type="entry name" value="GlrX_YruB"/>
</dbReference>
<dbReference type="AlphaFoldDB" id="A0A2K1P3F4"/>
<evidence type="ECO:0000259" key="1">
    <source>
        <dbReference type="Pfam" id="PF00462"/>
    </source>
</evidence>
<dbReference type="EMBL" id="AZRM01000065">
    <property type="protein sequence ID" value="PNR97329.1"/>
    <property type="molecule type" value="Genomic_DNA"/>
</dbReference>
<feature type="domain" description="Glutaredoxin" evidence="1">
    <location>
        <begin position="6"/>
        <end position="65"/>
    </location>
</feature>
<dbReference type="InterPro" id="IPR036249">
    <property type="entry name" value="Thioredoxin-like_sf"/>
</dbReference>
<name>A0A2K1P3F4_9BACT</name>
<dbReference type="GO" id="GO:0045454">
    <property type="term" value="P:cell redox homeostasis"/>
    <property type="evidence" value="ECO:0007669"/>
    <property type="project" value="TreeGrafter"/>
</dbReference>
<evidence type="ECO:0000313" key="3">
    <source>
        <dbReference type="Proteomes" id="UP000236199"/>
    </source>
</evidence>
<dbReference type="CDD" id="cd02976">
    <property type="entry name" value="NrdH"/>
    <property type="match status" value="1"/>
</dbReference>
<dbReference type="GO" id="GO:0009055">
    <property type="term" value="F:electron transfer activity"/>
    <property type="evidence" value="ECO:0007669"/>
    <property type="project" value="TreeGrafter"/>
</dbReference>
<dbReference type="PANTHER" id="PTHR34386:SF1">
    <property type="entry name" value="GLUTAREDOXIN-LIKE PROTEIN NRDH"/>
    <property type="match status" value="1"/>
</dbReference>
<dbReference type="InterPro" id="IPR002109">
    <property type="entry name" value="Glutaredoxin"/>
</dbReference>
<dbReference type="PROSITE" id="PS51354">
    <property type="entry name" value="GLUTAREDOXIN_2"/>
    <property type="match status" value="1"/>
</dbReference>
<dbReference type="OrthoDB" id="9795531at2"/>
<dbReference type="RefSeq" id="WP_103079583.1">
    <property type="nucleotide sequence ID" value="NZ_AZRM01000065.1"/>
</dbReference>
<gene>
    <name evidence="2" type="ORF">X928_10170</name>
</gene>
<reference evidence="2 3" key="1">
    <citation type="submission" date="2013-12" db="EMBL/GenBank/DDBJ databases">
        <title>Comparative genomics of Petrotoga isolates.</title>
        <authorList>
            <person name="Nesbo C.L."/>
            <person name="Charchuk R."/>
            <person name="Chow K."/>
        </authorList>
    </citation>
    <scope>NUCLEOTIDE SEQUENCE [LARGE SCALE GENOMIC DNA]</scope>
    <source>
        <strain evidence="2 3">DSM 10691</strain>
    </source>
</reference>
<dbReference type="PANTHER" id="PTHR34386">
    <property type="entry name" value="GLUTAREDOXIN"/>
    <property type="match status" value="1"/>
</dbReference>
<evidence type="ECO:0000313" key="2">
    <source>
        <dbReference type="EMBL" id="PNR97329.1"/>
    </source>
</evidence>